<accession>A0A5M8QB41</accession>
<evidence type="ECO:0000313" key="3">
    <source>
        <dbReference type="Proteomes" id="UP000323866"/>
    </source>
</evidence>
<dbReference type="InterPro" id="IPR041662">
    <property type="entry name" value="SusD-like_2"/>
</dbReference>
<keyword evidence="4" id="KW-1185">Reference proteome</keyword>
<dbReference type="EMBL" id="JBGOGF010000003">
    <property type="protein sequence ID" value="MFA1770803.1"/>
    <property type="molecule type" value="Genomic_DNA"/>
</dbReference>
<dbReference type="InterPro" id="IPR011990">
    <property type="entry name" value="TPR-like_helical_dom_sf"/>
</dbReference>
<dbReference type="SUPFAM" id="SSF48452">
    <property type="entry name" value="TPR-like"/>
    <property type="match status" value="1"/>
</dbReference>
<comment type="caution">
    <text evidence="1">The sequence shown here is derived from an EMBL/GenBank/DDBJ whole genome shotgun (WGS) entry which is preliminary data.</text>
</comment>
<dbReference type="Proteomes" id="UP000323866">
    <property type="component" value="Unassembled WGS sequence"/>
</dbReference>
<keyword evidence="1" id="KW-0449">Lipoprotein</keyword>
<dbReference type="Gene3D" id="1.25.40.390">
    <property type="match status" value="1"/>
</dbReference>
<dbReference type="OrthoDB" id="622163at2"/>
<dbReference type="AlphaFoldDB" id="A0A5M8QB41"/>
<organism evidence="1 3">
    <name type="scientific">Rufibacter glacialis</name>
    <dbReference type="NCBI Taxonomy" id="1259555"/>
    <lineage>
        <taxon>Bacteria</taxon>
        <taxon>Pseudomonadati</taxon>
        <taxon>Bacteroidota</taxon>
        <taxon>Cytophagia</taxon>
        <taxon>Cytophagales</taxon>
        <taxon>Hymenobacteraceae</taxon>
        <taxon>Rufibacter</taxon>
    </lineage>
</organism>
<proteinExistence type="predicted"/>
<evidence type="ECO:0000313" key="4">
    <source>
        <dbReference type="Proteomes" id="UP001570846"/>
    </source>
</evidence>
<reference evidence="2 4" key="3">
    <citation type="submission" date="2024-08" db="EMBL/GenBank/DDBJ databases">
        <authorList>
            <person name="Wei W."/>
        </authorList>
    </citation>
    <scope>NUCLEOTIDE SEQUENCE [LARGE SCALE GENOMIC DNA]</scope>
    <source>
        <strain evidence="2 4">XU2</strain>
    </source>
</reference>
<sequence length="472" mass="51918">MKKLYILILAGLLLGGCNDFDEDLNITPNSPISASRMQLLAGAMLSLPGLSSSPQGEFMAQYLAETQYPTASLYPTGGTSFYGLYQGPLMNIEEALKPEDLNFTQGPLANQLAVAKILKAYYFWHITDRWGDVPYTEALKGSQGFTPKYDTQQSIYNSLFVLLKEANDQIVAGNVTNDIIYNGDMTKWKKLANTIRLLMALRISKVDPNKGKTEFNAALTDGIMASNDDSFVFKHLADANNQNYWYGEVNRGREWWALTKTLVDYMKPAADPRLPVYGQPARTSRDFIGLPFGTTAGMPNVAGYSLLGTAIYAQNATIYLVTYAQALFARAEAAKLGWIPGGDAEAKTNYESAVRNSVIQWTVSPTVTVAAATTAANTLLTKPGVAYDPATALQQIGTQRWIHLFMHGYEGWAEWRRTGYPNNLVPSGGNNVPTRQMYPSDEAFLNATGYSAAVQKLNGGDTLYGKVWWDVD</sequence>
<reference evidence="1 3" key="2">
    <citation type="submission" date="2019-09" db="EMBL/GenBank/DDBJ databases">
        <title>A bacterium isolated from glacier soil.</title>
        <authorList>
            <person name="Liu Q."/>
        </authorList>
    </citation>
    <scope>NUCLEOTIDE SEQUENCE [LARGE SCALE GENOMIC DNA]</scope>
    <source>
        <strain evidence="1 3">MDT1-10-3</strain>
    </source>
</reference>
<gene>
    <name evidence="2" type="ORF">ACD591_05825</name>
    <name evidence="1" type="ORF">FOE74_11875</name>
</gene>
<evidence type="ECO:0000313" key="2">
    <source>
        <dbReference type="EMBL" id="MFA1770803.1"/>
    </source>
</evidence>
<name>A0A5M8QB41_9BACT</name>
<dbReference type="EMBL" id="VKKZ01000021">
    <property type="protein sequence ID" value="KAA6433179.1"/>
    <property type="molecule type" value="Genomic_DNA"/>
</dbReference>
<dbReference type="Pfam" id="PF12771">
    <property type="entry name" value="SusD-like_2"/>
    <property type="match status" value="1"/>
</dbReference>
<reference evidence="1 3" key="1">
    <citation type="submission" date="2019-07" db="EMBL/GenBank/DDBJ databases">
        <authorList>
            <person name="Qu J.-H."/>
        </authorList>
    </citation>
    <scope>NUCLEOTIDE SEQUENCE [LARGE SCALE GENOMIC DNA]</scope>
    <source>
        <strain evidence="1 3">MDT1-10-3</strain>
    </source>
</reference>
<protein>
    <submittedName>
        <fullName evidence="1">SusD/RagB family nutrient-binding outer membrane lipoprotein</fullName>
    </submittedName>
</protein>
<dbReference type="Proteomes" id="UP001570846">
    <property type="component" value="Unassembled WGS sequence"/>
</dbReference>
<dbReference type="RefSeq" id="WP_149098841.1">
    <property type="nucleotide sequence ID" value="NZ_BMMG01000004.1"/>
</dbReference>
<evidence type="ECO:0000313" key="1">
    <source>
        <dbReference type="EMBL" id="KAA6433179.1"/>
    </source>
</evidence>
<dbReference type="PROSITE" id="PS51257">
    <property type="entry name" value="PROKAR_LIPOPROTEIN"/>
    <property type="match status" value="1"/>
</dbReference>